<organism evidence="10 11">
    <name type="scientific">Ophiostoma piceae (strain UAMH 11346)</name>
    <name type="common">Sap stain fungus</name>
    <dbReference type="NCBI Taxonomy" id="1262450"/>
    <lineage>
        <taxon>Eukaryota</taxon>
        <taxon>Fungi</taxon>
        <taxon>Dikarya</taxon>
        <taxon>Ascomycota</taxon>
        <taxon>Pezizomycotina</taxon>
        <taxon>Sordariomycetes</taxon>
        <taxon>Sordariomycetidae</taxon>
        <taxon>Ophiostomatales</taxon>
        <taxon>Ophiostomataceae</taxon>
        <taxon>Ophiostoma</taxon>
    </lineage>
</organism>
<evidence type="ECO:0000313" key="11">
    <source>
        <dbReference type="Proteomes" id="UP000016923"/>
    </source>
</evidence>
<gene>
    <name evidence="8" type="primary">MED4</name>
    <name evidence="10" type="ORF">F503_02708</name>
</gene>
<sequence length="364" mass="38786">MDKFIDARFDRVEKALAVLIDSIANYNPSPALAEDLLTADRELSGGLLKLQDHQNNHLRILSLRAEVAALDNQIKSTIQTLANSRRDMLQTPATIFPDDNTDNLAIRDQTKHYPFTYDQLMSYARRISRNTVPGQGQTDGSEYFAQFGLTSDNVAAAAAAANGTNGVDQSMPGTAAPTPAPTTPGIAATPGPASAATPGVNGTPAPNSIAPTGAAAADTTQSVTAPTVPDLPQDLQRYVSPMVGTIFSPWPMPDLMQQGALRTLNTLSEAQYRGPPAQYTSTPPVPVRFVSLEEQEEEERQKTAREAEEREAREERQRRMEEAAAAGARHSGGGGGGYSHGGASAQPAAPRQFASALDMDDDDD</sequence>
<keyword evidence="5 8" id="KW-0804">Transcription</keyword>
<dbReference type="HOGENOM" id="CLU_057381_1_0_1"/>
<keyword evidence="6 8" id="KW-0539">Nucleus</keyword>
<keyword evidence="11" id="KW-1185">Reference proteome</keyword>
<dbReference type="GO" id="GO:0003712">
    <property type="term" value="F:transcription coregulator activity"/>
    <property type="evidence" value="ECO:0007669"/>
    <property type="project" value="InterPro"/>
</dbReference>
<reference evidence="10 11" key="1">
    <citation type="journal article" date="2013" name="BMC Genomics">
        <title>The genome and transcriptome of the pine saprophyte Ophiostoma piceae, and a comparison with the bark beetle-associated pine pathogen Grosmannia clavigera.</title>
        <authorList>
            <person name="Haridas S."/>
            <person name="Wang Y."/>
            <person name="Lim L."/>
            <person name="Massoumi Alamouti S."/>
            <person name="Jackman S."/>
            <person name="Docking R."/>
            <person name="Robertson G."/>
            <person name="Birol I."/>
            <person name="Bohlmann J."/>
            <person name="Breuil C."/>
        </authorList>
    </citation>
    <scope>NUCLEOTIDE SEQUENCE [LARGE SCALE GENOMIC DNA]</scope>
    <source>
        <strain evidence="10 11">UAMH 11346</strain>
    </source>
</reference>
<evidence type="ECO:0000313" key="10">
    <source>
        <dbReference type="EMBL" id="EPE06580.1"/>
    </source>
</evidence>
<proteinExistence type="inferred from homology"/>
<evidence type="ECO:0000256" key="6">
    <source>
        <dbReference type="ARBA" id="ARBA00023242"/>
    </source>
</evidence>
<dbReference type="eggNOG" id="ENOG502SCD7">
    <property type="taxonomic scope" value="Eukaryota"/>
</dbReference>
<dbReference type="GO" id="GO:0006357">
    <property type="term" value="P:regulation of transcription by RNA polymerase II"/>
    <property type="evidence" value="ECO:0007669"/>
    <property type="project" value="InterPro"/>
</dbReference>
<feature type="region of interest" description="Disordered" evidence="9">
    <location>
        <begin position="294"/>
        <end position="364"/>
    </location>
</feature>
<keyword evidence="4 8" id="KW-0805">Transcription regulation</keyword>
<evidence type="ECO:0000256" key="9">
    <source>
        <dbReference type="SAM" id="MobiDB-lite"/>
    </source>
</evidence>
<dbReference type="Proteomes" id="UP000016923">
    <property type="component" value="Unassembled WGS sequence"/>
</dbReference>
<dbReference type="GO" id="GO:0016592">
    <property type="term" value="C:mediator complex"/>
    <property type="evidence" value="ECO:0007669"/>
    <property type="project" value="InterPro"/>
</dbReference>
<dbReference type="InterPro" id="IPR019258">
    <property type="entry name" value="Mediator_Med4"/>
</dbReference>
<comment type="function">
    <text evidence="8">Component of the Mediator complex, a coactivator involved in the regulated transcription of nearly all RNA polymerase II-dependent genes. Mediator functions as a bridge to convey information from gene-specific regulatory proteins to the basal RNA polymerase II transcription machinery. Mediator is recruited to promoters by direct interactions with regulatory proteins and serves as a scaffold for the assembly of a functional preinitiation complex with RNA polymerase II and the general transcription factors.</text>
</comment>
<dbReference type="VEuPathDB" id="FungiDB:F503_02708"/>
<dbReference type="OrthoDB" id="1929813at2759"/>
<evidence type="ECO:0000256" key="8">
    <source>
        <dbReference type="RuleBase" id="RU364141"/>
    </source>
</evidence>
<comment type="similarity">
    <text evidence="2 8">Belongs to the Mediator complex subunit 4 family.</text>
</comment>
<keyword evidence="8" id="KW-0010">Activator</keyword>
<protein>
    <recommendedName>
        <fullName evidence="3 8">Mediator of RNA polymerase II transcription subunit 4</fullName>
    </recommendedName>
    <alternativeName>
        <fullName evidence="7 8">Mediator complex subunit 4</fullName>
    </alternativeName>
</protein>
<evidence type="ECO:0000256" key="5">
    <source>
        <dbReference type="ARBA" id="ARBA00023163"/>
    </source>
</evidence>
<evidence type="ECO:0000256" key="7">
    <source>
        <dbReference type="ARBA" id="ARBA00031257"/>
    </source>
</evidence>
<evidence type="ECO:0000256" key="3">
    <source>
        <dbReference type="ARBA" id="ARBA00020629"/>
    </source>
</evidence>
<dbReference type="AlphaFoldDB" id="S3D026"/>
<evidence type="ECO:0000256" key="1">
    <source>
        <dbReference type="ARBA" id="ARBA00004123"/>
    </source>
</evidence>
<feature type="compositionally biased region" description="Gly residues" evidence="9">
    <location>
        <begin position="330"/>
        <end position="340"/>
    </location>
</feature>
<evidence type="ECO:0000256" key="4">
    <source>
        <dbReference type="ARBA" id="ARBA00023015"/>
    </source>
</evidence>
<feature type="region of interest" description="Disordered" evidence="9">
    <location>
        <begin position="164"/>
        <end position="231"/>
    </location>
</feature>
<accession>S3D026</accession>
<dbReference type="EMBL" id="KE148153">
    <property type="protein sequence ID" value="EPE06580.1"/>
    <property type="molecule type" value="Genomic_DNA"/>
</dbReference>
<comment type="subunit">
    <text evidence="8">Component of the Mediator complex.</text>
</comment>
<evidence type="ECO:0000256" key="2">
    <source>
        <dbReference type="ARBA" id="ARBA00009626"/>
    </source>
</evidence>
<dbReference type="Pfam" id="PF10018">
    <property type="entry name" value="Med4"/>
    <property type="match status" value="1"/>
</dbReference>
<dbReference type="STRING" id="1262450.S3D026"/>
<feature type="compositionally biased region" description="Low complexity" evidence="9">
    <location>
        <begin position="172"/>
        <end position="199"/>
    </location>
</feature>
<feature type="compositionally biased region" description="Basic and acidic residues" evidence="9">
    <location>
        <begin position="299"/>
        <end position="322"/>
    </location>
</feature>
<name>S3D026_OPHP1</name>
<comment type="subcellular location">
    <subcellularLocation>
        <location evidence="1 8">Nucleus</location>
    </subcellularLocation>
</comment>